<organism evidence="2 3">
    <name type="scientific">Hibiscus sabdariffa</name>
    <name type="common">roselle</name>
    <dbReference type="NCBI Taxonomy" id="183260"/>
    <lineage>
        <taxon>Eukaryota</taxon>
        <taxon>Viridiplantae</taxon>
        <taxon>Streptophyta</taxon>
        <taxon>Embryophyta</taxon>
        <taxon>Tracheophyta</taxon>
        <taxon>Spermatophyta</taxon>
        <taxon>Magnoliopsida</taxon>
        <taxon>eudicotyledons</taxon>
        <taxon>Gunneridae</taxon>
        <taxon>Pentapetalae</taxon>
        <taxon>rosids</taxon>
        <taxon>malvids</taxon>
        <taxon>Malvales</taxon>
        <taxon>Malvaceae</taxon>
        <taxon>Malvoideae</taxon>
        <taxon>Hibiscus</taxon>
    </lineage>
</organism>
<dbReference type="Pfam" id="PF25772">
    <property type="entry name" value="HEAT_RRP12_N"/>
    <property type="match status" value="1"/>
</dbReference>
<accession>A0ABR2A8Q1</accession>
<sequence length="101" mass="10437">MRSILLAQSIPLSPPAYFVAAICALDDDSAAKLDSTAIGALLTFLSIVVPTVLEGGSGSCGVSGGEGGIMCCEFEKWGEVFGFWTSLFIDNDKSVASVIIS</sequence>
<comment type="caution">
    <text evidence="2">The sequence shown here is derived from an EMBL/GenBank/DDBJ whole genome shotgun (WGS) entry which is preliminary data.</text>
</comment>
<reference evidence="2 3" key="1">
    <citation type="journal article" date="2024" name="G3 (Bethesda)">
        <title>Genome assembly of Hibiscus sabdariffa L. provides insights into metabolisms of medicinal natural products.</title>
        <authorList>
            <person name="Kim T."/>
        </authorList>
    </citation>
    <scope>NUCLEOTIDE SEQUENCE [LARGE SCALE GENOMIC DNA]</scope>
    <source>
        <strain evidence="2">TK-2024</strain>
        <tissue evidence="2">Old leaves</tissue>
    </source>
</reference>
<gene>
    <name evidence="2" type="ORF">V6N11_061754</name>
</gene>
<dbReference type="PANTHER" id="PTHR48412:SF1">
    <property type="entry name" value="ARM REPEAT SUPERFAMILY PROTEIN"/>
    <property type="match status" value="1"/>
</dbReference>
<dbReference type="EMBL" id="JBBPBN010000315">
    <property type="protein sequence ID" value="KAK8489411.1"/>
    <property type="molecule type" value="Genomic_DNA"/>
</dbReference>
<evidence type="ECO:0000259" key="1">
    <source>
        <dbReference type="Pfam" id="PF25772"/>
    </source>
</evidence>
<feature type="domain" description="RRP12 N-terminal HEAT" evidence="1">
    <location>
        <begin position="1"/>
        <end position="52"/>
    </location>
</feature>
<protein>
    <recommendedName>
        <fullName evidence="1">RRP12 N-terminal HEAT domain-containing protein</fullName>
    </recommendedName>
</protein>
<keyword evidence="3" id="KW-1185">Reference proteome</keyword>
<evidence type="ECO:0000313" key="3">
    <source>
        <dbReference type="Proteomes" id="UP001396334"/>
    </source>
</evidence>
<name>A0ABR2A8Q1_9ROSI</name>
<dbReference type="Proteomes" id="UP001396334">
    <property type="component" value="Unassembled WGS sequence"/>
</dbReference>
<proteinExistence type="predicted"/>
<dbReference type="PANTHER" id="PTHR48412">
    <property type="entry name" value="ARM REPEAT SUPERFAMILY PROTEIN"/>
    <property type="match status" value="1"/>
</dbReference>
<evidence type="ECO:0000313" key="2">
    <source>
        <dbReference type="EMBL" id="KAK8489411.1"/>
    </source>
</evidence>
<dbReference type="InterPro" id="IPR057860">
    <property type="entry name" value="HEAT_RRP12_N"/>
</dbReference>